<dbReference type="OrthoDB" id="6129702at2759"/>
<reference evidence="5" key="1">
    <citation type="submission" date="2016-02" db="EMBL/GenBank/DDBJ databases">
        <title>Comparative genomics of biotechnologically important yeasts.</title>
        <authorList>
            <consortium name="DOE Joint Genome Institute"/>
            <person name="Riley R."/>
            <person name="Haridas S."/>
            <person name="Wolfe K.H."/>
            <person name="Lopes M.R."/>
            <person name="Hittinger C.T."/>
            <person name="Goker M."/>
            <person name="Salamov A."/>
            <person name="Wisecaver J."/>
            <person name="Long T.M."/>
            <person name="Aerts A.L."/>
            <person name="Barry K."/>
            <person name="Choi C."/>
            <person name="Clum A."/>
            <person name="Coughlan A.Y."/>
            <person name="Deshpande S."/>
            <person name="Douglass A.P."/>
            <person name="Hanson S.J."/>
            <person name="Klenk H.-P."/>
            <person name="Labutti K."/>
            <person name="Lapidus A."/>
            <person name="Lindquist E."/>
            <person name="Lipzen A."/>
            <person name="Meier-Kolthoff J.P."/>
            <person name="Ohm R.A."/>
            <person name="Otillar R.P."/>
            <person name="Pangilinan J."/>
            <person name="Peng Y."/>
            <person name="Rokas A."/>
            <person name="Rosa C.A."/>
            <person name="Scheuner C."/>
            <person name="Sibirny A.A."/>
            <person name="Slot J.C."/>
            <person name="Stielow J.B."/>
            <person name="Sun H."/>
            <person name="Kurtzman C.P."/>
            <person name="Blackwell M."/>
            <person name="Jeffries T.W."/>
            <person name="Grigoriev I.V."/>
        </authorList>
    </citation>
    <scope>NUCLEOTIDE SEQUENCE [LARGE SCALE GENOMIC DNA]</scope>
    <source>
        <strain evidence="5">NRRL Y-17796</strain>
    </source>
</reference>
<organism evidence="4 5">
    <name type="scientific">Tortispora caseinolytica NRRL Y-17796</name>
    <dbReference type="NCBI Taxonomy" id="767744"/>
    <lineage>
        <taxon>Eukaryota</taxon>
        <taxon>Fungi</taxon>
        <taxon>Dikarya</taxon>
        <taxon>Ascomycota</taxon>
        <taxon>Saccharomycotina</taxon>
        <taxon>Trigonopsidomycetes</taxon>
        <taxon>Trigonopsidales</taxon>
        <taxon>Trigonopsidaceae</taxon>
        <taxon>Tortispora</taxon>
    </lineage>
</organism>
<dbReference type="Gene3D" id="2.30.30.40">
    <property type="entry name" value="SH3 Domains"/>
    <property type="match status" value="1"/>
</dbReference>
<protein>
    <recommendedName>
        <fullName evidence="3">SH3 domain-containing protein</fullName>
    </recommendedName>
</protein>
<feature type="non-terminal residue" evidence="4">
    <location>
        <position position="1"/>
    </location>
</feature>
<sequence length="53" mass="6126">WCRAKYSWSGEQERDLGFVEGDMIECLSTGDGLWWTGRLKRNRAVGLFPSNFV</sequence>
<dbReference type="InterPro" id="IPR001452">
    <property type="entry name" value="SH3_domain"/>
</dbReference>
<feature type="non-terminal residue" evidence="4">
    <location>
        <position position="53"/>
    </location>
</feature>
<keyword evidence="1 2" id="KW-0728">SH3 domain</keyword>
<evidence type="ECO:0000313" key="5">
    <source>
        <dbReference type="Proteomes" id="UP000095023"/>
    </source>
</evidence>
<dbReference type="Proteomes" id="UP000095023">
    <property type="component" value="Unassembled WGS sequence"/>
</dbReference>
<feature type="domain" description="SH3" evidence="3">
    <location>
        <begin position="1"/>
        <end position="53"/>
    </location>
</feature>
<evidence type="ECO:0000259" key="3">
    <source>
        <dbReference type="PROSITE" id="PS50002"/>
    </source>
</evidence>
<dbReference type="SUPFAM" id="SSF50044">
    <property type="entry name" value="SH3-domain"/>
    <property type="match status" value="1"/>
</dbReference>
<proteinExistence type="predicted"/>
<dbReference type="AlphaFoldDB" id="A0A1E4TD90"/>
<dbReference type="PROSITE" id="PS50002">
    <property type="entry name" value="SH3"/>
    <property type="match status" value="1"/>
</dbReference>
<evidence type="ECO:0000313" key="4">
    <source>
        <dbReference type="EMBL" id="ODV89732.1"/>
    </source>
</evidence>
<dbReference type="InterPro" id="IPR036028">
    <property type="entry name" value="SH3-like_dom_sf"/>
</dbReference>
<dbReference type="EMBL" id="KV453843">
    <property type="protein sequence ID" value="ODV89732.1"/>
    <property type="molecule type" value="Genomic_DNA"/>
</dbReference>
<gene>
    <name evidence="4" type="ORF">CANCADRAFT_19193</name>
</gene>
<dbReference type="Pfam" id="PF00018">
    <property type="entry name" value="SH3_1"/>
    <property type="match status" value="1"/>
</dbReference>
<keyword evidence="5" id="KW-1185">Reference proteome</keyword>
<name>A0A1E4TD90_9ASCO</name>
<dbReference type="FunFam" id="2.30.30.40:FF:000168">
    <property type="entry name" value="SH3 domain protein (Cyk3)"/>
    <property type="match status" value="1"/>
</dbReference>
<evidence type="ECO:0000256" key="2">
    <source>
        <dbReference type="PROSITE-ProRule" id="PRU00192"/>
    </source>
</evidence>
<dbReference type="SMART" id="SM00326">
    <property type="entry name" value="SH3"/>
    <property type="match status" value="1"/>
</dbReference>
<accession>A0A1E4TD90</accession>
<evidence type="ECO:0000256" key="1">
    <source>
        <dbReference type="ARBA" id="ARBA00022443"/>
    </source>
</evidence>
<dbReference type="PRINTS" id="PR00452">
    <property type="entry name" value="SH3DOMAIN"/>
</dbReference>